<sequence length="136" mass="14634">MQNIRLTGQLTHWDEGKGLGSIKPDKAHSDVATLHGPASEQIVAIQISALKHMSRQPKVGDCILFRIETKLDSKLNAFDASIQGVAVNPRVKPSGNTDSSDGKTRQLITALGVFSRLGGIVVILLIASYAYQLLSQ</sequence>
<keyword evidence="1" id="KW-0472">Membrane</keyword>
<gene>
    <name evidence="2" type="ORF">FM038_020515</name>
</gene>
<dbReference type="RefSeq" id="WP_142871408.1">
    <property type="nucleotide sequence ID" value="NZ_CP045503.2"/>
</dbReference>
<protein>
    <submittedName>
        <fullName evidence="2">Cold shock domain-containing protein</fullName>
    </submittedName>
</protein>
<feature type="transmembrane region" description="Helical" evidence="1">
    <location>
        <begin position="107"/>
        <end position="131"/>
    </location>
</feature>
<evidence type="ECO:0000256" key="1">
    <source>
        <dbReference type="SAM" id="Phobius"/>
    </source>
</evidence>
<reference evidence="2" key="1">
    <citation type="submission" date="2021-07" db="EMBL/GenBank/DDBJ databases">
        <title>Shewanella sp. YLB-07 whole genome sequence.</title>
        <authorList>
            <person name="Yu L."/>
        </authorList>
    </citation>
    <scope>NUCLEOTIDE SEQUENCE</scope>
    <source>
        <strain evidence="2">YLB-08</strain>
    </source>
</reference>
<accession>A0ABX6VA44</accession>
<keyword evidence="1" id="KW-0812">Transmembrane</keyword>
<organism evidence="2 3">
    <name type="scientific">Shewanella eurypsychrophilus</name>
    <dbReference type="NCBI Taxonomy" id="2593656"/>
    <lineage>
        <taxon>Bacteria</taxon>
        <taxon>Pseudomonadati</taxon>
        <taxon>Pseudomonadota</taxon>
        <taxon>Gammaproteobacteria</taxon>
        <taxon>Alteromonadales</taxon>
        <taxon>Shewanellaceae</taxon>
        <taxon>Shewanella</taxon>
    </lineage>
</organism>
<keyword evidence="3" id="KW-1185">Reference proteome</keyword>
<proteinExistence type="predicted"/>
<evidence type="ECO:0000313" key="2">
    <source>
        <dbReference type="EMBL" id="QPG59497.1"/>
    </source>
</evidence>
<dbReference type="Proteomes" id="UP000316416">
    <property type="component" value="Chromosome"/>
</dbReference>
<evidence type="ECO:0000313" key="3">
    <source>
        <dbReference type="Proteomes" id="UP000316416"/>
    </source>
</evidence>
<dbReference type="EMBL" id="CP045503">
    <property type="protein sequence ID" value="QPG59497.1"/>
    <property type="molecule type" value="Genomic_DNA"/>
</dbReference>
<keyword evidence="1" id="KW-1133">Transmembrane helix</keyword>
<name>A0ABX6VA44_9GAMM</name>